<dbReference type="PANTHER" id="PTHR43861">
    <property type="entry name" value="TRANS-ACONITATE 2-METHYLTRANSFERASE-RELATED"/>
    <property type="match status" value="1"/>
</dbReference>
<evidence type="ECO:0000313" key="2">
    <source>
        <dbReference type="Proteomes" id="UP000035037"/>
    </source>
</evidence>
<reference evidence="1 2" key="1">
    <citation type="submission" date="2015-02" db="EMBL/GenBank/DDBJ databases">
        <authorList>
            <person name="Slaby B."/>
            <person name="Hentschel U."/>
        </authorList>
    </citation>
    <scope>NUCLEOTIDE SEQUENCE [LARGE SCALE GENOMIC DNA]</scope>
    <source>
        <strain evidence="1">15L</strain>
    </source>
</reference>
<dbReference type="PATRIC" id="fig|1608419.3.peg.1975"/>
<dbReference type="InterPro" id="IPR029063">
    <property type="entry name" value="SAM-dependent_MTases_sf"/>
</dbReference>
<organism evidence="1 2">
    <name type="scientific">Candidatus Synechococcus spongiarum 15L</name>
    <dbReference type="NCBI Taxonomy" id="1608419"/>
    <lineage>
        <taxon>Bacteria</taxon>
        <taxon>Bacillati</taxon>
        <taxon>Cyanobacteriota</taxon>
        <taxon>Cyanophyceae</taxon>
        <taxon>Synechococcales</taxon>
        <taxon>Synechococcaceae</taxon>
        <taxon>Synechococcus</taxon>
    </lineage>
</organism>
<dbReference type="CDD" id="cd02440">
    <property type="entry name" value="AdoMet_MTases"/>
    <property type="match status" value="1"/>
</dbReference>
<comment type="caution">
    <text evidence="1">The sequence shown here is derived from an EMBL/GenBank/DDBJ whole genome shotgun (WGS) entry which is preliminary data.</text>
</comment>
<sequence>MKESAAFWDGIAKRYAASAIRDTASYEFTLQRTRSYLKPQDKVLEIGAGTGSTALLLASSVAHVTATDLSTEMIKIGQAKAAEQGVHNIDFLVDGATAEAVSGPYDVLLAHNLFHLLDDLPGVLERANERLKPGGLLISKTPCKPQGLGPFSYRLMQVVLPIMQRLGQAPFIAMRSVTELERLIGEQGFQIVEACNQDIRRYIVARKIAGRQAR</sequence>
<evidence type="ECO:0000313" key="1">
    <source>
        <dbReference type="EMBL" id="KKZ13946.1"/>
    </source>
</evidence>
<accession>A0A0G8AXP3</accession>
<protein>
    <recommendedName>
        <fullName evidence="3">SAM-dependent methyltransferase</fullName>
    </recommendedName>
</protein>
<dbReference type="SUPFAM" id="SSF53335">
    <property type="entry name" value="S-adenosyl-L-methionine-dependent methyltransferases"/>
    <property type="match status" value="1"/>
</dbReference>
<name>A0A0G8AXP3_9SYNE</name>
<proteinExistence type="predicted"/>
<evidence type="ECO:0008006" key="3">
    <source>
        <dbReference type="Google" id="ProtNLM"/>
    </source>
</evidence>
<reference evidence="1 2" key="2">
    <citation type="submission" date="2015-05" db="EMBL/GenBank/DDBJ databases">
        <title>Lifestyle Evolution in Cyanobacterial Symbionts of Sponges.</title>
        <authorList>
            <person name="Burgsdorf I."/>
            <person name="Slaby B.M."/>
            <person name="Handley K.M."/>
            <person name="Haber M."/>
            <person name="Blom J."/>
            <person name="Marshall C.W."/>
            <person name="Gilbert J.A."/>
            <person name="Hentschel U."/>
            <person name="Steindler L."/>
        </authorList>
    </citation>
    <scope>NUCLEOTIDE SEQUENCE [LARGE SCALE GENOMIC DNA]</scope>
    <source>
        <strain evidence="1">15L</strain>
    </source>
</reference>
<dbReference type="Pfam" id="PF13489">
    <property type="entry name" value="Methyltransf_23"/>
    <property type="match status" value="1"/>
</dbReference>
<dbReference type="EMBL" id="JYFQ01000061">
    <property type="protein sequence ID" value="KKZ13946.1"/>
    <property type="molecule type" value="Genomic_DNA"/>
</dbReference>
<dbReference type="Gene3D" id="3.40.50.150">
    <property type="entry name" value="Vaccinia Virus protein VP39"/>
    <property type="match status" value="1"/>
</dbReference>
<dbReference type="Proteomes" id="UP000035037">
    <property type="component" value="Unassembled WGS sequence"/>
</dbReference>
<gene>
    <name evidence="1" type="ORF">TQ37_02760</name>
</gene>
<dbReference type="AlphaFoldDB" id="A0A0G8AXP3"/>